<sequence>MSLFAEKRGGGVEQLVARRSRLMRHKRKREREIEPSFSWLTNTRDATSCLDSNNDEQKERASLSLSRSRENVEVARDTETNDVRHVRFSSHHLFFLTPLQLMAEARPAKYKCTERATGDADKGMKRENEIEQREKKRDIVRERDSREDIVTRRR</sequence>
<evidence type="ECO:0000313" key="1">
    <source>
        <dbReference type="EMBL" id="KAJ8688464.1"/>
    </source>
</evidence>
<dbReference type="Proteomes" id="UP001239111">
    <property type="component" value="Chromosome 1"/>
</dbReference>
<accession>A0ACC2PXZ5</accession>
<comment type="caution">
    <text evidence="1">The sequence shown here is derived from an EMBL/GenBank/DDBJ whole genome shotgun (WGS) entry which is preliminary data.</text>
</comment>
<protein>
    <submittedName>
        <fullName evidence="1">Uncharacterized protein</fullName>
    </submittedName>
</protein>
<reference evidence="1" key="1">
    <citation type="submission" date="2023-04" db="EMBL/GenBank/DDBJ databases">
        <title>A chromosome-level genome assembly of the parasitoid wasp Eretmocerus hayati.</title>
        <authorList>
            <person name="Zhong Y."/>
            <person name="Liu S."/>
            <person name="Liu Y."/>
        </authorList>
    </citation>
    <scope>NUCLEOTIDE SEQUENCE</scope>
    <source>
        <strain evidence="1">ZJU_SS_LIU_2023</strain>
    </source>
</reference>
<gene>
    <name evidence="1" type="ORF">QAD02_024259</name>
</gene>
<keyword evidence="2" id="KW-1185">Reference proteome</keyword>
<proteinExistence type="predicted"/>
<organism evidence="1 2">
    <name type="scientific">Eretmocerus hayati</name>
    <dbReference type="NCBI Taxonomy" id="131215"/>
    <lineage>
        <taxon>Eukaryota</taxon>
        <taxon>Metazoa</taxon>
        <taxon>Ecdysozoa</taxon>
        <taxon>Arthropoda</taxon>
        <taxon>Hexapoda</taxon>
        <taxon>Insecta</taxon>
        <taxon>Pterygota</taxon>
        <taxon>Neoptera</taxon>
        <taxon>Endopterygota</taxon>
        <taxon>Hymenoptera</taxon>
        <taxon>Apocrita</taxon>
        <taxon>Proctotrupomorpha</taxon>
        <taxon>Chalcidoidea</taxon>
        <taxon>Aphelinidae</taxon>
        <taxon>Aphelininae</taxon>
        <taxon>Eretmocerus</taxon>
    </lineage>
</organism>
<evidence type="ECO:0000313" key="2">
    <source>
        <dbReference type="Proteomes" id="UP001239111"/>
    </source>
</evidence>
<name>A0ACC2PXZ5_9HYME</name>
<dbReference type="EMBL" id="CM056741">
    <property type="protein sequence ID" value="KAJ8688464.1"/>
    <property type="molecule type" value="Genomic_DNA"/>
</dbReference>